<dbReference type="InParanoid" id="F0XW68"/>
<organism evidence="4">
    <name type="scientific">Aureococcus anophagefferens</name>
    <name type="common">Harmful bloom alga</name>
    <dbReference type="NCBI Taxonomy" id="44056"/>
    <lineage>
        <taxon>Eukaryota</taxon>
        <taxon>Sar</taxon>
        <taxon>Stramenopiles</taxon>
        <taxon>Ochrophyta</taxon>
        <taxon>Pelagophyceae</taxon>
        <taxon>Pelagomonadales</taxon>
        <taxon>Pelagomonadaceae</taxon>
        <taxon>Aureococcus</taxon>
    </lineage>
</organism>
<dbReference type="RefSeq" id="XP_009032373.1">
    <property type="nucleotide sequence ID" value="XM_009034125.1"/>
</dbReference>
<feature type="region of interest" description="Disordered" evidence="1">
    <location>
        <begin position="203"/>
        <end position="232"/>
    </location>
</feature>
<dbReference type="EMBL" id="GL833120">
    <property type="protein sequence ID" value="EGB12723.1"/>
    <property type="molecule type" value="Genomic_DNA"/>
</dbReference>
<evidence type="ECO:0000256" key="2">
    <source>
        <dbReference type="SAM" id="Phobius"/>
    </source>
</evidence>
<keyword evidence="2" id="KW-0812">Transmembrane</keyword>
<dbReference type="AlphaFoldDB" id="F0XW68"/>
<feature type="transmembrane region" description="Helical" evidence="2">
    <location>
        <begin position="132"/>
        <end position="152"/>
    </location>
</feature>
<protein>
    <submittedName>
        <fullName evidence="3">Uncharacterized protein</fullName>
    </submittedName>
</protein>
<dbReference type="GeneID" id="20223140"/>
<feature type="transmembrane region" description="Helical" evidence="2">
    <location>
        <begin position="43"/>
        <end position="62"/>
    </location>
</feature>
<feature type="transmembrane region" description="Helical" evidence="2">
    <location>
        <begin position="96"/>
        <end position="120"/>
    </location>
</feature>
<name>F0XW68_AURAN</name>
<gene>
    <name evidence="3" type="ORF">AURANDRAFT_60741</name>
</gene>
<dbReference type="KEGG" id="aaf:AURANDRAFT_60741"/>
<dbReference type="Proteomes" id="UP000002729">
    <property type="component" value="Unassembled WGS sequence"/>
</dbReference>
<feature type="transmembrane region" description="Helical" evidence="2">
    <location>
        <begin position="68"/>
        <end position="89"/>
    </location>
</feature>
<evidence type="ECO:0000256" key="1">
    <source>
        <dbReference type="SAM" id="MobiDB-lite"/>
    </source>
</evidence>
<sequence>MQPSAEAVPIRPVMAEPIEVHMLGLGVVGIVRDQHAAKLAKRVLFLSQVLVGIQLVLAVVAIVRNHGILFVLVGLFFNLIHPTCGYFGVRKKDSGLLCLFCSYGMAQAAADAIVACTFIVDATQAETYRRRVASGCIAGYYAVQGVVHLAVFHWGNKLYNNRNYIEGGRRQITPVGRRPPPAEPFPVATAFPVDEVAAVLVPDTPRGDDGALSDAPSDAPSAHVGSRTLDDDLEAAPVVEDFLKG</sequence>
<evidence type="ECO:0000313" key="4">
    <source>
        <dbReference type="Proteomes" id="UP000002729"/>
    </source>
</evidence>
<evidence type="ECO:0000313" key="3">
    <source>
        <dbReference type="EMBL" id="EGB12723.1"/>
    </source>
</evidence>
<accession>F0XW68</accession>
<feature type="compositionally biased region" description="Low complexity" evidence="1">
    <location>
        <begin position="210"/>
        <end position="222"/>
    </location>
</feature>
<keyword evidence="2" id="KW-0472">Membrane</keyword>
<keyword evidence="2" id="KW-1133">Transmembrane helix</keyword>
<reference evidence="3 4" key="1">
    <citation type="journal article" date="2011" name="Proc. Natl. Acad. Sci. U.S.A.">
        <title>Niche of harmful alga Aureococcus anophagefferens revealed through ecogenomics.</title>
        <authorList>
            <person name="Gobler C.J."/>
            <person name="Berry D.L."/>
            <person name="Dyhrman S.T."/>
            <person name="Wilhelm S.W."/>
            <person name="Salamov A."/>
            <person name="Lobanov A.V."/>
            <person name="Zhang Y."/>
            <person name="Collier J.L."/>
            <person name="Wurch L.L."/>
            <person name="Kustka A.B."/>
            <person name="Dill B.D."/>
            <person name="Shah M."/>
            <person name="VerBerkmoes N.C."/>
            <person name="Kuo A."/>
            <person name="Terry A."/>
            <person name="Pangilinan J."/>
            <person name="Lindquist E.A."/>
            <person name="Lucas S."/>
            <person name="Paulsen I.T."/>
            <person name="Hattenrath-Lehmann T.K."/>
            <person name="Talmage S.C."/>
            <person name="Walker E.A."/>
            <person name="Koch F."/>
            <person name="Burson A.M."/>
            <person name="Marcoval M.A."/>
            <person name="Tang Y.Z."/>
            <person name="Lecleir G.R."/>
            <person name="Coyne K.J."/>
            <person name="Berg G.M."/>
            <person name="Bertrand E.M."/>
            <person name="Saito M.A."/>
            <person name="Gladyshev V.N."/>
            <person name="Grigoriev I.V."/>
        </authorList>
    </citation>
    <scope>NUCLEOTIDE SEQUENCE [LARGE SCALE GENOMIC DNA]</scope>
    <source>
        <strain evidence="4">CCMP 1984</strain>
    </source>
</reference>
<proteinExistence type="predicted"/>
<keyword evidence="4" id="KW-1185">Reference proteome</keyword>